<dbReference type="AlphaFoldDB" id="A0AAV1VF49"/>
<reference evidence="2" key="1">
    <citation type="submission" date="2024-01" db="EMBL/GenBank/DDBJ databases">
        <authorList>
            <person name="Webb A."/>
        </authorList>
    </citation>
    <scope>NUCLEOTIDE SEQUENCE</scope>
    <source>
        <strain evidence="2">Pm1</strain>
    </source>
</reference>
<organism evidence="2 3">
    <name type="scientific">Peronospora matthiolae</name>
    <dbReference type="NCBI Taxonomy" id="2874970"/>
    <lineage>
        <taxon>Eukaryota</taxon>
        <taxon>Sar</taxon>
        <taxon>Stramenopiles</taxon>
        <taxon>Oomycota</taxon>
        <taxon>Peronosporomycetes</taxon>
        <taxon>Peronosporales</taxon>
        <taxon>Peronosporaceae</taxon>
        <taxon>Peronospora</taxon>
    </lineage>
</organism>
<proteinExistence type="predicted"/>
<dbReference type="EMBL" id="CAKLBY020000306">
    <property type="protein sequence ID" value="CAK7944129.1"/>
    <property type="molecule type" value="Genomic_DNA"/>
</dbReference>
<protein>
    <recommendedName>
        <fullName evidence="4">Small secreted protein</fullName>
    </recommendedName>
</protein>
<evidence type="ECO:0008006" key="4">
    <source>
        <dbReference type="Google" id="ProtNLM"/>
    </source>
</evidence>
<dbReference type="Proteomes" id="UP001162060">
    <property type="component" value="Unassembled WGS sequence"/>
</dbReference>
<evidence type="ECO:0000313" key="2">
    <source>
        <dbReference type="EMBL" id="CAK7944129.1"/>
    </source>
</evidence>
<dbReference type="PANTHER" id="PTHR35396">
    <property type="entry name" value="SMALL SECRETED PROTEIN"/>
    <property type="match status" value="1"/>
</dbReference>
<gene>
    <name evidence="2" type="ORF">PM001_LOCUS29279</name>
</gene>
<keyword evidence="1" id="KW-0732">Signal</keyword>
<sequence length="147" mass="15824">MRCTLALALLTAPAFVSATLAPAYTNTKGMRPGNYNCQVTKVSKAIQAAECSHNTRTHLPQTYAVFVTDHQYDGNHGYPYGTCSAYTCDGPSKNDLVVDDDCWTFFWSNNGTDDGVGTGPIRSPITGEAGCERSIDGIFLVGRNDCV</sequence>
<evidence type="ECO:0000313" key="3">
    <source>
        <dbReference type="Proteomes" id="UP001162060"/>
    </source>
</evidence>
<accession>A0AAV1VF49</accession>
<dbReference type="PANTHER" id="PTHR35396:SF1">
    <property type="entry name" value="SMALL SECRETED PROTEIN"/>
    <property type="match status" value="1"/>
</dbReference>
<comment type="caution">
    <text evidence="2">The sequence shown here is derived from an EMBL/GenBank/DDBJ whole genome shotgun (WGS) entry which is preliminary data.</text>
</comment>
<feature type="signal peptide" evidence="1">
    <location>
        <begin position="1"/>
        <end position="18"/>
    </location>
</feature>
<evidence type="ECO:0000256" key="1">
    <source>
        <dbReference type="SAM" id="SignalP"/>
    </source>
</evidence>
<name>A0AAV1VF49_9STRA</name>
<feature type="chain" id="PRO_5043572903" description="Small secreted protein" evidence="1">
    <location>
        <begin position="19"/>
        <end position="147"/>
    </location>
</feature>